<accession>K2LJD9</accession>
<name>K2LJD9_9HYPH</name>
<dbReference type="eggNOG" id="ENOG5033MMP">
    <property type="taxonomic scope" value="Bacteria"/>
</dbReference>
<evidence type="ECO:0000313" key="1">
    <source>
        <dbReference type="EMBL" id="EKF17859.1"/>
    </source>
</evidence>
<gene>
    <name evidence="1" type="ORF">NA2_15364</name>
</gene>
<dbReference type="OrthoDB" id="9554486at2"/>
<keyword evidence="2" id="KW-1185">Reference proteome</keyword>
<comment type="caution">
    <text evidence="1">The sequence shown here is derived from an EMBL/GenBank/DDBJ whole genome shotgun (WGS) entry which is preliminary data.</text>
</comment>
<proteinExistence type="predicted"/>
<evidence type="ECO:0000313" key="2">
    <source>
        <dbReference type="Proteomes" id="UP000006786"/>
    </source>
</evidence>
<dbReference type="RefSeq" id="WP_008597945.1">
    <property type="nucleotide sequence ID" value="NZ_AMRM01000018.1"/>
</dbReference>
<organism evidence="1 2">
    <name type="scientific">Nitratireductor pacificus pht-3B</name>
    <dbReference type="NCBI Taxonomy" id="391937"/>
    <lineage>
        <taxon>Bacteria</taxon>
        <taxon>Pseudomonadati</taxon>
        <taxon>Pseudomonadota</taxon>
        <taxon>Alphaproteobacteria</taxon>
        <taxon>Hyphomicrobiales</taxon>
        <taxon>Phyllobacteriaceae</taxon>
        <taxon>Nitratireductor</taxon>
    </lineage>
</organism>
<dbReference type="STRING" id="391937.NA2_15364"/>
<sequence length="141" mass="15623">MGRRFPQAAQLEPSDWWGMLARQSMISFLREQSSPKKFIGVGLLGLILLACSEAQENKLPEHTVDVSSLAPKTGKRIQISVSAKIARSQCSDLIEHYRSEGKPDGQISVHMPSAKLGGQVLPWCLENFDGGGVQFNDYFFQ</sequence>
<dbReference type="AlphaFoldDB" id="K2LJD9"/>
<reference evidence="1 2" key="1">
    <citation type="journal article" date="2012" name="J. Bacteriol.">
        <title>Genome Sequence of Nitratireductor pacificus Type Strain pht-3B.</title>
        <authorList>
            <person name="Lai Q."/>
            <person name="Li G."/>
            <person name="Shao Z."/>
        </authorList>
    </citation>
    <scope>NUCLEOTIDE SEQUENCE [LARGE SCALE GENOMIC DNA]</scope>
    <source>
        <strain evidence="2">pht-3B</strain>
    </source>
</reference>
<dbReference type="Proteomes" id="UP000006786">
    <property type="component" value="Unassembled WGS sequence"/>
</dbReference>
<dbReference type="EMBL" id="AMRM01000018">
    <property type="protein sequence ID" value="EKF17859.1"/>
    <property type="molecule type" value="Genomic_DNA"/>
</dbReference>
<protein>
    <submittedName>
        <fullName evidence="1">Uncharacterized protein</fullName>
    </submittedName>
</protein>